<gene>
    <name evidence="2" type="ORF">HQ945_12080</name>
</gene>
<dbReference type="InterPro" id="IPR029069">
    <property type="entry name" value="HotDog_dom_sf"/>
</dbReference>
<dbReference type="CDD" id="cd03454">
    <property type="entry name" value="YdeM"/>
    <property type="match status" value="1"/>
</dbReference>
<feature type="domain" description="MaoC-like" evidence="1">
    <location>
        <begin position="24"/>
        <end position="117"/>
    </location>
</feature>
<dbReference type="Gene3D" id="3.10.129.10">
    <property type="entry name" value="Hotdog Thioesterase"/>
    <property type="match status" value="1"/>
</dbReference>
<keyword evidence="3" id="KW-1185">Reference proteome</keyword>
<dbReference type="PANTHER" id="PTHR43664">
    <property type="entry name" value="MONOAMINE OXIDASE-RELATED"/>
    <property type="match status" value="1"/>
</dbReference>
<accession>A0A849VPG2</accession>
<dbReference type="SUPFAM" id="SSF54637">
    <property type="entry name" value="Thioesterase/thiol ester dehydrase-isomerase"/>
    <property type="match status" value="1"/>
</dbReference>
<name>A0A849VPG2_9HYPH</name>
<dbReference type="RefSeq" id="WP_174208115.1">
    <property type="nucleotide sequence ID" value="NZ_JABUMX010000002.1"/>
</dbReference>
<proteinExistence type="predicted"/>
<dbReference type="Pfam" id="PF01575">
    <property type="entry name" value="MaoC_dehydratas"/>
    <property type="match status" value="1"/>
</dbReference>
<sequence length="156" mass="17351">MAERTPTYAYEDFIVGSEWSLGSKQVTTEEIIDFARQFDPQPFHLNEAAGKASILGGLAASGWHTVSMFMRMLCDAYLLDSTSQGAPGIDFVKWKHPVLAGDTLTGRTTILEQRLSKSKPSLGFVKMHHDVFNQDGTLVCELEHTAMFSTREPVRP</sequence>
<evidence type="ECO:0000259" key="1">
    <source>
        <dbReference type="Pfam" id="PF01575"/>
    </source>
</evidence>
<dbReference type="Proteomes" id="UP000550508">
    <property type="component" value="Unassembled WGS sequence"/>
</dbReference>
<comment type="caution">
    <text evidence="2">The sequence shown here is derived from an EMBL/GenBank/DDBJ whole genome shotgun (WGS) entry which is preliminary data.</text>
</comment>
<dbReference type="PANTHER" id="PTHR43664:SF1">
    <property type="entry name" value="BETA-METHYLMALYL-COA DEHYDRATASE"/>
    <property type="match status" value="1"/>
</dbReference>
<reference evidence="2 3" key="1">
    <citation type="submission" date="2020-05" db="EMBL/GenBank/DDBJ databases">
        <authorList>
            <person name="Kim M.K."/>
        </authorList>
    </citation>
    <scope>NUCLEOTIDE SEQUENCE [LARGE SCALE GENOMIC DNA]</scope>
    <source>
        <strain evidence="2 3">BT25</strain>
    </source>
</reference>
<protein>
    <submittedName>
        <fullName evidence="2">MaoC family dehydratase</fullName>
    </submittedName>
</protein>
<dbReference type="EMBL" id="JABUMX010000002">
    <property type="protein sequence ID" value="NTS31995.1"/>
    <property type="molecule type" value="Genomic_DNA"/>
</dbReference>
<dbReference type="AlphaFoldDB" id="A0A849VPG2"/>
<dbReference type="InterPro" id="IPR002539">
    <property type="entry name" value="MaoC-like_dom"/>
</dbReference>
<evidence type="ECO:0000313" key="3">
    <source>
        <dbReference type="Proteomes" id="UP000550508"/>
    </source>
</evidence>
<evidence type="ECO:0000313" key="2">
    <source>
        <dbReference type="EMBL" id="NTS31995.1"/>
    </source>
</evidence>
<organism evidence="2 3">
    <name type="scientific">Phyllobacterium pellucidum</name>
    <dbReference type="NCBI Taxonomy" id="2740464"/>
    <lineage>
        <taxon>Bacteria</taxon>
        <taxon>Pseudomonadati</taxon>
        <taxon>Pseudomonadota</taxon>
        <taxon>Alphaproteobacteria</taxon>
        <taxon>Hyphomicrobiales</taxon>
        <taxon>Phyllobacteriaceae</taxon>
        <taxon>Phyllobacterium</taxon>
    </lineage>
</organism>
<dbReference type="InterPro" id="IPR052342">
    <property type="entry name" value="MCH/BMMD"/>
</dbReference>